<accession>A0AC60VWZ8</accession>
<name>A0AC60VWZ8_9ARCH</name>
<gene>
    <name evidence="1" type="ORF">H2B03_02095</name>
</gene>
<proteinExistence type="predicted"/>
<evidence type="ECO:0000313" key="2">
    <source>
        <dbReference type="Proteomes" id="UP000559653"/>
    </source>
</evidence>
<comment type="caution">
    <text evidence="1">The sequence shown here is derived from an EMBL/GenBank/DDBJ whole genome shotgun (WGS) entry which is preliminary data.</text>
</comment>
<dbReference type="Proteomes" id="UP000559653">
    <property type="component" value="Unassembled WGS sequence"/>
</dbReference>
<sequence length="777" mass="88164">MNLNSKLVILFLCIALIPIMILEGISITEISDDLVNQKESALDSSLISKISDIEHYFDTRQTQTKLFATTFFPLQLDSNNINQPQTLDKIQIHIDAMLVETRSNSLDNFEDDASRSSIEAIFISDVDGNILASTQREFIGHKLPSDLMNDADQSKYFFGGLQKNRIFSHNYITFAEDLKDTNGNDYGRILLQTPLNLIDPQDLSKGLNNDHEIFLVDSVSRQVTSDSSVKYSTQNWNNEYNQIDKCFAGQSISEQYINKDGKEVLGILKLLEDGNLCIVGEIELEKVFSPIYDLQFKLLSVFSMLLVGIVLLAIFFSRTISSPIKKLSTTMNEIRKGNFNVKLDKKPESSNNELDQLTNGFEKLLHYVKSTQDNLKGLVKVQTKKLEDSNTALVENMNLIKKQQEDLSNFKEALDKSANVLITDTTGSIIYVNDDFCKVSKFSREELLGQNPRIVSSYHHDKEFFKNMWETISSGKAWKGDIKNKAKDGSYYWSKATISPLLGDDGKPEQYIAILTDITNQKILEEKLSEALKNVKESELRKEEFSSMMTHELNTPLVPIKGYCEMLKDTDTFGTLNDDQLDFIGKIESNATLLERLISDLLDVQKLDMKKMTFVITEFSLDEFMNELEENSKHLMKNKEINFTVKCPKNLILKSDRHRLRQVLDNLIRNSVDFVPEKDGKILVEAKIKENNVIFSVCDNGPGIPKEKQSNIFKKFYQIDTSHTRKHGGTGLGLVICKGIAEGLEGKIWLESEFGKGTSFFICLPAPDKQVILNKMA</sequence>
<evidence type="ECO:0000313" key="1">
    <source>
        <dbReference type="EMBL" id="MBA4451951.1"/>
    </source>
</evidence>
<reference evidence="1 2" key="1">
    <citation type="journal article" date="2020" name="Appl. Environ. Microbiol.">
        <title>Genomic Characteristics of a Novel Species of Ammonia-Oxidizing Archaea from the Jiulong River Estuary.</title>
        <authorList>
            <person name="Zou D."/>
            <person name="Wan R."/>
            <person name="Han L."/>
            <person name="Xu M.N."/>
            <person name="Liu Y."/>
            <person name="Liu H."/>
            <person name="Kao S.J."/>
            <person name="Li M."/>
        </authorList>
    </citation>
    <scope>NUCLEOTIDE SEQUENCE [LARGE SCALE GENOMIC DNA]</scope>
    <source>
        <strain evidence="1">W1bin1</strain>
    </source>
</reference>
<protein>
    <submittedName>
        <fullName evidence="1">PAS domain S-box protein</fullName>
    </submittedName>
</protein>
<dbReference type="EMBL" id="JACEMZ010000006">
    <property type="protein sequence ID" value="MBA4451951.1"/>
    <property type="molecule type" value="Genomic_DNA"/>
</dbReference>
<organism evidence="1 2">
    <name type="scientific">Candidatus Nitrosomaritimum aestuariumsis</name>
    <dbReference type="NCBI Taxonomy" id="3342354"/>
    <lineage>
        <taxon>Archaea</taxon>
        <taxon>Nitrososphaerota</taxon>
        <taxon>Nitrososphaeria</taxon>
        <taxon>Nitrosopumilales</taxon>
        <taxon>Nitrosopumilaceae</taxon>
        <taxon>Candidatus Nitrosomaritimum</taxon>
    </lineage>
</organism>